<dbReference type="EMBL" id="CAKOGP040002496">
    <property type="protein sequence ID" value="CAJ1970322.1"/>
    <property type="molecule type" value="Genomic_DNA"/>
</dbReference>
<sequence>MIFPATRGTTTFGLKLGANHLGAERVKQEDFNAAYDILFPGCNKVVSDILTSYYQLDEDEEEDKSTSLDELLQQVERKRNAFEGLFVCMCHTYDLTVPQGWAKLLKRLLVDSDKPPPFASIQNLTAVTLSLFSSKINISIAFLAGEAPIIAFMQKLLSAESPFPLEYQISAHLNVLKERSLDQSKLKQFSHEQQ</sequence>
<name>A0AAD2GF44_9STRA</name>
<comment type="caution">
    <text evidence="1">The sequence shown here is derived from an EMBL/GenBank/DDBJ whole genome shotgun (WGS) entry which is preliminary data.</text>
</comment>
<accession>A0AAD2GF44</accession>
<keyword evidence="2" id="KW-1185">Reference proteome</keyword>
<gene>
    <name evidence="1" type="ORF">CYCCA115_LOCUS24341</name>
</gene>
<dbReference type="AlphaFoldDB" id="A0AAD2GF44"/>
<evidence type="ECO:0000313" key="2">
    <source>
        <dbReference type="Proteomes" id="UP001295423"/>
    </source>
</evidence>
<protein>
    <submittedName>
        <fullName evidence="1">Uncharacterized protein</fullName>
    </submittedName>
</protein>
<reference evidence="1" key="1">
    <citation type="submission" date="2023-08" db="EMBL/GenBank/DDBJ databases">
        <authorList>
            <person name="Audoor S."/>
            <person name="Bilcke G."/>
        </authorList>
    </citation>
    <scope>NUCLEOTIDE SEQUENCE</scope>
</reference>
<evidence type="ECO:0000313" key="1">
    <source>
        <dbReference type="EMBL" id="CAJ1970322.1"/>
    </source>
</evidence>
<proteinExistence type="predicted"/>
<dbReference type="Proteomes" id="UP001295423">
    <property type="component" value="Unassembled WGS sequence"/>
</dbReference>
<organism evidence="1 2">
    <name type="scientific">Cylindrotheca closterium</name>
    <dbReference type="NCBI Taxonomy" id="2856"/>
    <lineage>
        <taxon>Eukaryota</taxon>
        <taxon>Sar</taxon>
        <taxon>Stramenopiles</taxon>
        <taxon>Ochrophyta</taxon>
        <taxon>Bacillariophyta</taxon>
        <taxon>Bacillariophyceae</taxon>
        <taxon>Bacillariophycidae</taxon>
        <taxon>Bacillariales</taxon>
        <taxon>Bacillariaceae</taxon>
        <taxon>Cylindrotheca</taxon>
    </lineage>
</organism>